<comment type="caution">
    <text evidence="2">The sequence shown here is derived from an EMBL/GenBank/DDBJ whole genome shotgun (WGS) entry which is preliminary data.</text>
</comment>
<evidence type="ECO:0000256" key="1">
    <source>
        <dbReference type="SAM" id="MobiDB-lite"/>
    </source>
</evidence>
<dbReference type="Proteomes" id="UP000607653">
    <property type="component" value="Unassembled WGS sequence"/>
</dbReference>
<protein>
    <submittedName>
        <fullName evidence="2">Uncharacterized protein</fullName>
    </submittedName>
</protein>
<accession>A0A822XSA3</accession>
<organism evidence="2 3">
    <name type="scientific">Nelumbo nucifera</name>
    <name type="common">Sacred lotus</name>
    <dbReference type="NCBI Taxonomy" id="4432"/>
    <lineage>
        <taxon>Eukaryota</taxon>
        <taxon>Viridiplantae</taxon>
        <taxon>Streptophyta</taxon>
        <taxon>Embryophyta</taxon>
        <taxon>Tracheophyta</taxon>
        <taxon>Spermatophyta</taxon>
        <taxon>Magnoliopsida</taxon>
        <taxon>Proteales</taxon>
        <taxon>Nelumbonaceae</taxon>
        <taxon>Nelumbo</taxon>
    </lineage>
</organism>
<dbReference type="EMBL" id="DUZY01000001">
    <property type="protein sequence ID" value="DAD21806.1"/>
    <property type="molecule type" value="Genomic_DNA"/>
</dbReference>
<keyword evidence="3" id="KW-1185">Reference proteome</keyword>
<dbReference type="AlphaFoldDB" id="A0A822XSA3"/>
<feature type="region of interest" description="Disordered" evidence="1">
    <location>
        <begin position="84"/>
        <end position="109"/>
    </location>
</feature>
<gene>
    <name evidence="2" type="ORF">HUJ06_023269</name>
</gene>
<reference evidence="2 3" key="1">
    <citation type="journal article" date="2020" name="Mol. Biol. Evol.">
        <title>Distinct Expression and Methylation Patterns for Genes with Different Fates following a Single Whole-Genome Duplication in Flowering Plants.</title>
        <authorList>
            <person name="Shi T."/>
            <person name="Rahmani R.S."/>
            <person name="Gugger P.F."/>
            <person name="Wang M."/>
            <person name="Li H."/>
            <person name="Zhang Y."/>
            <person name="Li Z."/>
            <person name="Wang Q."/>
            <person name="Van de Peer Y."/>
            <person name="Marchal K."/>
            <person name="Chen J."/>
        </authorList>
    </citation>
    <scope>NUCLEOTIDE SEQUENCE [LARGE SCALE GENOMIC DNA]</scope>
    <source>
        <tissue evidence="2">Leaf</tissue>
    </source>
</reference>
<name>A0A822XSA3_NELNU</name>
<proteinExistence type="predicted"/>
<sequence length="109" mass="12998">MHTKRMNKLKHQWLNDLVYVHCNLHMMDERKIKSLDPIGHEHVDVVEDWIMHDDEDPPLLDDYGDDDFYIEQWGILEENVVNTQLEDADDVQPPKDEDQDDEIQPGFGW</sequence>
<evidence type="ECO:0000313" key="2">
    <source>
        <dbReference type="EMBL" id="DAD21806.1"/>
    </source>
</evidence>
<evidence type="ECO:0000313" key="3">
    <source>
        <dbReference type="Proteomes" id="UP000607653"/>
    </source>
</evidence>